<keyword evidence="1" id="KW-0812">Transmembrane</keyword>
<organism evidence="2 3">
    <name type="scientific">Aspergillus sclerotiicarbonarius (strain CBS 121057 / IBT 28362)</name>
    <dbReference type="NCBI Taxonomy" id="1448318"/>
    <lineage>
        <taxon>Eukaryota</taxon>
        <taxon>Fungi</taxon>
        <taxon>Dikarya</taxon>
        <taxon>Ascomycota</taxon>
        <taxon>Pezizomycotina</taxon>
        <taxon>Eurotiomycetes</taxon>
        <taxon>Eurotiomycetidae</taxon>
        <taxon>Eurotiales</taxon>
        <taxon>Aspergillaceae</taxon>
        <taxon>Aspergillus</taxon>
        <taxon>Aspergillus subgen. Circumdati</taxon>
    </lineage>
</organism>
<feature type="transmembrane region" description="Helical" evidence="1">
    <location>
        <begin position="811"/>
        <end position="832"/>
    </location>
</feature>
<dbReference type="PANTHER" id="PTHR37544">
    <property type="entry name" value="SPRAY-RELATED"/>
    <property type="match status" value="1"/>
</dbReference>
<dbReference type="Proteomes" id="UP000248423">
    <property type="component" value="Unassembled WGS sequence"/>
</dbReference>
<feature type="transmembrane region" description="Helical" evidence="1">
    <location>
        <begin position="698"/>
        <end position="720"/>
    </location>
</feature>
<dbReference type="EMBL" id="KZ826361">
    <property type="protein sequence ID" value="PYI05129.1"/>
    <property type="molecule type" value="Genomic_DNA"/>
</dbReference>
<feature type="transmembrane region" description="Helical" evidence="1">
    <location>
        <begin position="155"/>
        <end position="174"/>
    </location>
</feature>
<dbReference type="OrthoDB" id="3248909at2759"/>
<name>A0A319EUE4_ASPSB</name>
<sequence>MALCRGLRTTCGRPQPKALRSVLGGPSLPFLPKIPLPRLGEAEPNLVLLRATRFANKPGEISTYDHRVWRTGLPVRSAVLKPHAGRSRMLCIRRKWSARDAKKGWLPPSLRRPYLLALSLLLLLIALVVEILRQLSNRHNGLVQYRKKEDLSSSAWQVWANTPTIVALVALVLWEAFAQDALRLEPYFQLANPNGAPATVLFINYNFDAGILKPIRAACNRHWLILCISSMSLLIQHPIPSLLSGLFTLTPLQVLETRTVETWPQLMGLDTQENWFSIKAAYGNASWNPRVICPQEPGNSRYATAPVSILADYNDWRSSLTLNQSVYWSDMTCRNATVTGALPGALFNATTTEDPTIERGLSWNLSSLAMAWTESTSRCDIGITLDTLIPFGDGSFQARYWEPVQSRPTLSSQFALNVTDCPSAGLLGIMIDTTMSAGALLESNVIAFACQPVYRQAIANISLSYNSTLTAVDIIPSTVRDLSSTEFSSHGFQNLMYSERAATGFLMDKSATNPSRHISPGVVVVGSTESLPLTQYQEQIGHIWNDQFLDAINTLFDQQALAFRVDAKILTYPVAITVISQTAVMVELIMLLGFVLLLSLSYVYHRRLNLLQEDPSSIAAQYRLISCLMGPQTLHTLSNPSFHVARTRELRKWAKGLWCKWATAPGNQRIELCSKDGSPGKMHSLPAASARRDPMPHFLTLPWFMTECVLLLASVTAFGLASQWMQIHTQASFVSTKLKISAIFLVYGPTMLASMVYSLSNSLHRHLSVAEPWIRLRKGLVSSKRLSAPSYGPLTALCASMRSGPRPPATVLGLSLLCLLNLILVIVSGGLFEPQLITSFASPANLTTVYNTSTFIDQALGPDFQSYDRTIYPWTMSLSDLPWTTSNISFLPFMTDEPEDSTGVQSTATTRGFGTSLTCEVVSSTHAITDYNTRTVNWTYSPSSEPSLQCHVSLPLTFAPDAKQPSIQYTWPDISDCQKLTFFVSASISTDGHTSTALYCSPHLTMESFEVEASPAGQILKHTSIPTDPPLTTSPLYQNLSTALGSFNQNLGSFIHNLTIHPHPLPYYLSSFPHDQTTNLYQKAYENHNNGTVEDLIYSIQLLYQRTFANYITLHRTQLFPQSPPVAIPGNTMYTTWGFMPSTTSIVIIMMLMSVDILCLVTVFLCYYNRYDAPRIPKAIGSLVPWVGGMMGQMIDDDGEHQYHLRPDVNTDGEKIWVLEVDGGMELVDR</sequence>
<evidence type="ECO:0000313" key="3">
    <source>
        <dbReference type="Proteomes" id="UP000248423"/>
    </source>
</evidence>
<feature type="transmembrane region" description="Helical" evidence="1">
    <location>
        <begin position="1146"/>
        <end position="1168"/>
    </location>
</feature>
<reference evidence="2 3" key="1">
    <citation type="submission" date="2018-02" db="EMBL/GenBank/DDBJ databases">
        <title>The genomes of Aspergillus section Nigri reveals drivers in fungal speciation.</title>
        <authorList>
            <consortium name="DOE Joint Genome Institute"/>
            <person name="Vesth T.C."/>
            <person name="Nybo J."/>
            <person name="Theobald S."/>
            <person name="Brandl J."/>
            <person name="Frisvad J.C."/>
            <person name="Nielsen K.F."/>
            <person name="Lyhne E.K."/>
            <person name="Kogle M.E."/>
            <person name="Kuo A."/>
            <person name="Riley R."/>
            <person name="Clum A."/>
            <person name="Nolan M."/>
            <person name="Lipzen A."/>
            <person name="Salamov A."/>
            <person name="Henrissat B."/>
            <person name="Wiebenga A."/>
            <person name="De vries R.P."/>
            <person name="Grigoriev I.V."/>
            <person name="Mortensen U.H."/>
            <person name="Andersen M.R."/>
            <person name="Baker S.E."/>
        </authorList>
    </citation>
    <scope>NUCLEOTIDE SEQUENCE [LARGE SCALE GENOMIC DNA]</scope>
    <source>
        <strain evidence="2 3">CBS 121057</strain>
    </source>
</reference>
<keyword evidence="1" id="KW-1133">Transmembrane helix</keyword>
<proteinExistence type="predicted"/>
<protein>
    <submittedName>
        <fullName evidence="2">Uncharacterized protein</fullName>
    </submittedName>
</protein>
<keyword evidence="1" id="KW-0472">Membrane</keyword>
<keyword evidence="3" id="KW-1185">Reference proteome</keyword>
<dbReference type="PANTHER" id="PTHR37544:SF3">
    <property type="entry name" value="SPRAY"/>
    <property type="match status" value="1"/>
</dbReference>
<dbReference type="VEuPathDB" id="FungiDB:BO78DRAFT_470848"/>
<feature type="transmembrane region" description="Helical" evidence="1">
    <location>
        <begin position="740"/>
        <end position="759"/>
    </location>
</feature>
<evidence type="ECO:0000313" key="2">
    <source>
        <dbReference type="EMBL" id="PYI05129.1"/>
    </source>
</evidence>
<evidence type="ECO:0000256" key="1">
    <source>
        <dbReference type="SAM" id="Phobius"/>
    </source>
</evidence>
<dbReference type="InterPro" id="IPR021840">
    <property type="entry name" value="DUF3433"/>
</dbReference>
<dbReference type="AlphaFoldDB" id="A0A319EUE4"/>
<dbReference type="Pfam" id="PF11915">
    <property type="entry name" value="DUF3433"/>
    <property type="match status" value="2"/>
</dbReference>
<feature type="transmembrane region" description="Helical" evidence="1">
    <location>
        <begin position="583"/>
        <end position="604"/>
    </location>
</feature>
<gene>
    <name evidence="2" type="ORF">BO78DRAFT_470848</name>
</gene>
<accession>A0A319EUE4</accession>
<feature type="transmembrane region" description="Helical" evidence="1">
    <location>
        <begin position="114"/>
        <end position="135"/>
    </location>
</feature>
<dbReference type="STRING" id="1448318.A0A319EUE4"/>